<feature type="region of interest" description="Disordered" evidence="1">
    <location>
        <begin position="25"/>
        <end position="88"/>
    </location>
</feature>
<organism evidence="3 4">
    <name type="scientific">Cellulosimicrobium composti</name>
    <dbReference type="NCBI Taxonomy" id="2672572"/>
    <lineage>
        <taxon>Bacteria</taxon>
        <taxon>Bacillati</taxon>
        <taxon>Actinomycetota</taxon>
        <taxon>Actinomycetes</taxon>
        <taxon>Micrococcales</taxon>
        <taxon>Promicromonosporaceae</taxon>
        <taxon>Cellulosimicrobium</taxon>
    </lineage>
</organism>
<keyword evidence="2" id="KW-0732">Signal</keyword>
<proteinExistence type="predicted"/>
<reference evidence="3 4" key="1">
    <citation type="journal article" date="2021" name="Arch. Microbiol.">
        <title>Cellulosimicrobium fucosivorans sp. nov., isolated from San Elijo Lagoon, contains a fucose metabolic pathway linked to carotenoid production.</title>
        <authorList>
            <person name="Aviles F.A."/>
            <person name="Kyndt J.A."/>
        </authorList>
    </citation>
    <scope>NUCLEOTIDE SEQUENCE [LARGE SCALE GENOMIC DNA]</scope>
    <source>
        <strain evidence="3 4">SE3</strain>
    </source>
</reference>
<feature type="signal peptide" evidence="2">
    <location>
        <begin position="1"/>
        <end position="23"/>
    </location>
</feature>
<name>A0ABX0B995_9MICO</name>
<evidence type="ECO:0000256" key="2">
    <source>
        <dbReference type="SAM" id="SignalP"/>
    </source>
</evidence>
<protein>
    <recommendedName>
        <fullName evidence="5">Sortase</fullName>
    </recommendedName>
</protein>
<gene>
    <name evidence="3" type="ORF">GYH36_03565</name>
</gene>
<accession>A0ABX0B995</accession>
<keyword evidence="4" id="KW-1185">Reference proteome</keyword>
<evidence type="ECO:0008006" key="5">
    <source>
        <dbReference type="Google" id="ProtNLM"/>
    </source>
</evidence>
<evidence type="ECO:0000313" key="4">
    <source>
        <dbReference type="Proteomes" id="UP000471672"/>
    </source>
</evidence>
<comment type="caution">
    <text evidence="3">The sequence shown here is derived from an EMBL/GenBank/DDBJ whole genome shotgun (WGS) entry which is preliminary data.</text>
</comment>
<dbReference type="RefSeq" id="WP_024842061.1">
    <property type="nucleotide sequence ID" value="NZ_JAAFAN010000007.1"/>
</dbReference>
<feature type="compositionally biased region" description="Low complexity" evidence="1">
    <location>
        <begin position="25"/>
        <end position="46"/>
    </location>
</feature>
<dbReference type="EMBL" id="JAAFAN010000007">
    <property type="protein sequence ID" value="NDO88547.1"/>
    <property type="molecule type" value="Genomic_DNA"/>
</dbReference>
<dbReference type="Proteomes" id="UP000471672">
    <property type="component" value="Unassembled WGS sequence"/>
</dbReference>
<dbReference type="GeneID" id="32511300"/>
<evidence type="ECO:0000313" key="3">
    <source>
        <dbReference type="EMBL" id="NDO88547.1"/>
    </source>
</evidence>
<dbReference type="PROSITE" id="PS51257">
    <property type="entry name" value="PROKAR_LIPOPROTEIN"/>
    <property type="match status" value="1"/>
</dbReference>
<evidence type="ECO:0000256" key="1">
    <source>
        <dbReference type="SAM" id="MobiDB-lite"/>
    </source>
</evidence>
<feature type="chain" id="PRO_5046206645" description="Sortase" evidence="2">
    <location>
        <begin position="24"/>
        <end position="246"/>
    </location>
</feature>
<sequence>MSARAALPTAVLLVVLATAACTAGPAPEPTGDATTATSTADAAPPARGTDGTPDASGDETSPGATPGESDRTTPAAPDGPPPPEVRSLADLPTAAPLVPRPGWQVVAGTGACVQSWRGAVGTDAPTTTPREASVGLLEQVAAEDGADPVGVPGDVLLPLGGDGVRLHGVNGVVQSWTVTTARGDVHVRGAARVVSVPTFGGERSTQSVVIVLDCVGSLDEAAWKGLLEDVRVGLVAPVEEPGVWLS</sequence>